<dbReference type="EMBL" id="AUBJ02000001">
    <property type="protein sequence ID" value="MCP2330390.1"/>
    <property type="molecule type" value="Genomic_DNA"/>
</dbReference>
<evidence type="ECO:0000256" key="3">
    <source>
        <dbReference type="ARBA" id="ARBA00012663"/>
    </source>
</evidence>
<comment type="similarity">
    <text evidence="2">Belongs to the glycosyl hydrolase 20 family.</text>
</comment>
<feature type="domain" description="Beta-hexosaminidase bacterial type N-terminal" evidence="7">
    <location>
        <begin position="9"/>
        <end position="133"/>
    </location>
</feature>
<dbReference type="InterPro" id="IPR015883">
    <property type="entry name" value="Glyco_hydro_20_cat"/>
</dbReference>
<name>A0ABT1JD34_ACTCY</name>
<dbReference type="Pfam" id="PF02838">
    <property type="entry name" value="Glyco_hydro_20b"/>
    <property type="match status" value="1"/>
</dbReference>
<dbReference type="CDD" id="cd06563">
    <property type="entry name" value="GH20_chitobiase-like"/>
    <property type="match status" value="1"/>
</dbReference>
<reference evidence="8 9" key="2">
    <citation type="submission" date="2022-06" db="EMBL/GenBank/DDBJ databases">
        <title>Genomic Encyclopedia of Type Strains, Phase I: the one thousand microbial genomes (KMG-I) project.</title>
        <authorList>
            <person name="Kyrpides N."/>
        </authorList>
    </citation>
    <scope>NUCLEOTIDE SEQUENCE [LARGE SCALE GENOMIC DNA]</scope>
    <source>
        <strain evidence="8 9">DSM 43889</strain>
    </source>
</reference>
<evidence type="ECO:0000256" key="2">
    <source>
        <dbReference type="ARBA" id="ARBA00006285"/>
    </source>
</evidence>
<dbReference type="InterPro" id="IPR025705">
    <property type="entry name" value="Beta_hexosaminidase_sua/sub"/>
</dbReference>
<comment type="caution">
    <text evidence="8">The sequence shown here is derived from an EMBL/GenBank/DDBJ whole genome shotgun (WGS) entry which is preliminary data.</text>
</comment>
<organism evidence="8 9">
    <name type="scientific">Actinoalloteichus caeruleus DSM 43889</name>
    <dbReference type="NCBI Taxonomy" id="1120930"/>
    <lineage>
        <taxon>Bacteria</taxon>
        <taxon>Bacillati</taxon>
        <taxon>Actinomycetota</taxon>
        <taxon>Actinomycetes</taxon>
        <taxon>Pseudonocardiales</taxon>
        <taxon>Pseudonocardiaceae</taxon>
        <taxon>Actinoalloteichus</taxon>
        <taxon>Actinoalloteichus cyanogriseus</taxon>
    </lineage>
</organism>
<dbReference type="Gene3D" id="3.30.379.10">
    <property type="entry name" value="Chitobiase/beta-hexosaminidase domain 2-like"/>
    <property type="match status" value="1"/>
</dbReference>
<dbReference type="EC" id="3.2.1.52" evidence="3"/>
<evidence type="ECO:0000256" key="4">
    <source>
        <dbReference type="ARBA" id="ARBA00022801"/>
    </source>
</evidence>
<evidence type="ECO:0000256" key="5">
    <source>
        <dbReference type="ARBA" id="ARBA00023295"/>
    </source>
</evidence>
<accession>A0ABT1JD34</accession>
<keyword evidence="4" id="KW-0378">Hydrolase</keyword>
<evidence type="ECO:0000313" key="8">
    <source>
        <dbReference type="EMBL" id="MCP2330390.1"/>
    </source>
</evidence>
<dbReference type="InterPro" id="IPR017853">
    <property type="entry name" value="GH"/>
</dbReference>
<dbReference type="PANTHER" id="PTHR22600:SF57">
    <property type="entry name" value="BETA-N-ACETYLHEXOSAMINIDASE"/>
    <property type="match status" value="1"/>
</dbReference>
<dbReference type="InterPro" id="IPR029018">
    <property type="entry name" value="Hex-like_dom2"/>
</dbReference>
<gene>
    <name evidence="8" type="ORF">G443_000660</name>
</gene>
<proteinExistence type="inferred from homology"/>
<protein>
    <recommendedName>
        <fullName evidence="3">beta-N-acetylhexosaminidase</fullName>
        <ecNumber evidence="3">3.2.1.52</ecNumber>
    </recommendedName>
</protein>
<dbReference type="PANTHER" id="PTHR22600">
    <property type="entry name" value="BETA-HEXOSAMINIDASE"/>
    <property type="match status" value="1"/>
</dbReference>
<reference evidence="8 9" key="1">
    <citation type="submission" date="2013-07" db="EMBL/GenBank/DDBJ databases">
        <authorList>
            <consortium name="DOE Joint Genome Institute"/>
            <person name="Reeve W."/>
            <person name="Huntemann M."/>
            <person name="Han J."/>
            <person name="Chen A."/>
            <person name="Kyrpides N."/>
            <person name="Mavromatis K."/>
            <person name="Markowitz V."/>
            <person name="Palaniappan K."/>
            <person name="Ivanova N."/>
            <person name="Schaumberg A."/>
            <person name="Pati A."/>
            <person name="Liolios K."/>
            <person name="Nordberg H.P."/>
            <person name="Cantor M.N."/>
            <person name="Hua S.X."/>
            <person name="Woyke T."/>
        </authorList>
    </citation>
    <scope>NUCLEOTIDE SEQUENCE [LARGE SCALE GENOMIC DNA]</scope>
    <source>
        <strain evidence="8 9">DSM 43889</strain>
    </source>
</reference>
<dbReference type="SUPFAM" id="SSF55545">
    <property type="entry name" value="beta-N-acetylhexosaminidase-like domain"/>
    <property type="match status" value="1"/>
</dbReference>
<keyword evidence="9" id="KW-1185">Reference proteome</keyword>
<dbReference type="PRINTS" id="PR00738">
    <property type="entry name" value="GLHYDRLASE20"/>
</dbReference>
<sequence length="530" mass="58793">MITLSFDGLLPRPVSAVPTPGRFTLDTSTALVGDRATADTVRWLRRRLGAATGLPLNSTGNGGSIRFTLDRTVPGPAGYRIELTERLVTVAATDPAGAHHAAQTLRQLLGPAAFRAAPTGPRHWSLPCGRIVDRPRFGWRGCLLDVARHFLPTREVLRFVDLAAAHKLNVLHLHLTDDQGWRLEVPRYPRLTEVGGWRRRSMVGRGTPDAFDDRPHGGHYTTTDLREIVAYAAEQHVMVVPEVDVPGHSQAAIAAYPELGNEQSRLLDVWPSWGVNSNILNASDHTVAFFRDVFDHVMEVFPSPVVCLGGDEVPTEQWDYSPLARRRAAELGLARPADLHGWFVRRMVDHLHDRGRRALGWDEILDGPDLPAEAVIGCWRGVETGHRAAAAGHDVLLCPEQHVYLDHRQSEHPDEPVPVGFLRTLADVYRYEPVPPGTPDAVAARVLGAQAQLWSEHLDSPRRVDYAAFPRLAAFAEVVWSPREAREPDGFERRLAAHHLPRLDALGVEYRPLTGPRPWQTRPGVAGRPR</sequence>
<dbReference type="InterPro" id="IPR015882">
    <property type="entry name" value="HEX_bac_N"/>
</dbReference>
<evidence type="ECO:0000259" key="7">
    <source>
        <dbReference type="Pfam" id="PF02838"/>
    </source>
</evidence>
<dbReference type="Proteomes" id="UP000791080">
    <property type="component" value="Unassembled WGS sequence"/>
</dbReference>
<feature type="domain" description="Glycoside hydrolase family 20 catalytic" evidence="6">
    <location>
        <begin position="137"/>
        <end position="482"/>
    </location>
</feature>
<dbReference type="Gene3D" id="3.20.20.80">
    <property type="entry name" value="Glycosidases"/>
    <property type="match status" value="1"/>
</dbReference>
<evidence type="ECO:0000256" key="1">
    <source>
        <dbReference type="ARBA" id="ARBA00001231"/>
    </source>
</evidence>
<dbReference type="SUPFAM" id="SSF51445">
    <property type="entry name" value="(Trans)glycosidases"/>
    <property type="match status" value="1"/>
</dbReference>
<evidence type="ECO:0000313" key="9">
    <source>
        <dbReference type="Proteomes" id="UP000791080"/>
    </source>
</evidence>
<comment type="catalytic activity">
    <reaction evidence="1">
        <text>Hydrolysis of terminal non-reducing N-acetyl-D-hexosamine residues in N-acetyl-beta-D-hexosaminides.</text>
        <dbReference type="EC" id="3.2.1.52"/>
    </reaction>
</comment>
<evidence type="ECO:0000259" key="6">
    <source>
        <dbReference type="Pfam" id="PF00728"/>
    </source>
</evidence>
<dbReference type="Pfam" id="PF00728">
    <property type="entry name" value="Glyco_hydro_20"/>
    <property type="match status" value="1"/>
</dbReference>
<keyword evidence="5" id="KW-0326">Glycosidase</keyword>